<feature type="transmembrane region" description="Helical" evidence="1">
    <location>
        <begin position="233"/>
        <end position="257"/>
    </location>
</feature>
<dbReference type="Proteomes" id="UP001237642">
    <property type="component" value="Unassembled WGS sequence"/>
</dbReference>
<evidence type="ECO:0000256" key="1">
    <source>
        <dbReference type="SAM" id="Phobius"/>
    </source>
</evidence>
<proteinExistence type="predicted"/>
<accession>A0AAD8M8D6</accession>
<dbReference type="SUPFAM" id="SSF50494">
    <property type="entry name" value="Trypsin-like serine proteases"/>
    <property type="match status" value="1"/>
</dbReference>
<dbReference type="AlphaFoldDB" id="A0AAD8M8D6"/>
<evidence type="ECO:0000313" key="2">
    <source>
        <dbReference type="EMBL" id="KAK1362928.1"/>
    </source>
</evidence>
<gene>
    <name evidence="2" type="ORF">POM88_038489</name>
</gene>
<name>A0AAD8M8D6_9APIA</name>
<keyword evidence="1" id="KW-0472">Membrane</keyword>
<keyword evidence="1" id="KW-0812">Transmembrane</keyword>
<dbReference type="EMBL" id="JAUIZM010000009">
    <property type="protein sequence ID" value="KAK1362928.1"/>
    <property type="molecule type" value="Genomic_DNA"/>
</dbReference>
<sequence>MSTADQGGNAELLEAPQCDKDSLYEKGRSIIWVIEIKGKLIGKNENTEERLTGFSLECDGSLVIITRAREFYFVNATSVRVRRFNGTFKTARMKSIDFKLDLAMLELDDGQVTNEYGELVLDGSLSACQHLIYIGNPGNYVGSSLVGRACFRCEDLSFDMNKYKACNEYKSRKNKHPLEHMVLGDLIQPVTSKEPFTRYDKELNAYVPIIQCDGFPFKRNSQGSPIFNLDGKIVGMLLFQFAGYYIAIHVSAIKAFLNSKPQVRVL</sequence>
<reference evidence="2" key="2">
    <citation type="submission" date="2023-05" db="EMBL/GenBank/DDBJ databases">
        <authorList>
            <person name="Schelkunov M.I."/>
        </authorList>
    </citation>
    <scope>NUCLEOTIDE SEQUENCE</scope>
    <source>
        <strain evidence="2">Hsosn_3</strain>
        <tissue evidence="2">Leaf</tissue>
    </source>
</reference>
<organism evidence="2 3">
    <name type="scientific">Heracleum sosnowskyi</name>
    <dbReference type="NCBI Taxonomy" id="360622"/>
    <lineage>
        <taxon>Eukaryota</taxon>
        <taxon>Viridiplantae</taxon>
        <taxon>Streptophyta</taxon>
        <taxon>Embryophyta</taxon>
        <taxon>Tracheophyta</taxon>
        <taxon>Spermatophyta</taxon>
        <taxon>Magnoliopsida</taxon>
        <taxon>eudicotyledons</taxon>
        <taxon>Gunneridae</taxon>
        <taxon>Pentapetalae</taxon>
        <taxon>asterids</taxon>
        <taxon>campanulids</taxon>
        <taxon>Apiales</taxon>
        <taxon>Apiaceae</taxon>
        <taxon>Apioideae</taxon>
        <taxon>apioid superclade</taxon>
        <taxon>Tordylieae</taxon>
        <taxon>Tordyliinae</taxon>
        <taxon>Heracleum</taxon>
    </lineage>
</organism>
<keyword evidence="3" id="KW-1185">Reference proteome</keyword>
<evidence type="ECO:0000313" key="3">
    <source>
        <dbReference type="Proteomes" id="UP001237642"/>
    </source>
</evidence>
<reference evidence="2" key="1">
    <citation type="submission" date="2023-02" db="EMBL/GenBank/DDBJ databases">
        <title>Genome of toxic invasive species Heracleum sosnowskyi carries increased number of genes despite the absence of recent whole-genome duplications.</title>
        <authorList>
            <person name="Schelkunov M."/>
            <person name="Shtratnikova V."/>
            <person name="Makarenko M."/>
            <person name="Klepikova A."/>
            <person name="Omelchenko D."/>
            <person name="Novikova G."/>
            <person name="Obukhova E."/>
            <person name="Bogdanov V."/>
            <person name="Penin A."/>
            <person name="Logacheva M."/>
        </authorList>
    </citation>
    <scope>NUCLEOTIDE SEQUENCE</scope>
    <source>
        <strain evidence="2">Hsosn_3</strain>
        <tissue evidence="2">Leaf</tissue>
    </source>
</reference>
<dbReference type="InterPro" id="IPR009003">
    <property type="entry name" value="Peptidase_S1_PA"/>
</dbReference>
<protein>
    <submittedName>
        <fullName evidence="2">Uncharacterized protein</fullName>
    </submittedName>
</protein>
<keyword evidence="1" id="KW-1133">Transmembrane helix</keyword>
<comment type="caution">
    <text evidence="2">The sequence shown here is derived from an EMBL/GenBank/DDBJ whole genome shotgun (WGS) entry which is preliminary data.</text>
</comment>